<evidence type="ECO:0000313" key="2">
    <source>
        <dbReference type="EMBL" id="SPO05615.1"/>
    </source>
</evidence>
<feature type="compositionally biased region" description="Polar residues" evidence="1">
    <location>
        <begin position="183"/>
        <end position="201"/>
    </location>
</feature>
<proteinExistence type="predicted"/>
<evidence type="ECO:0000313" key="3">
    <source>
        <dbReference type="Proteomes" id="UP001187682"/>
    </source>
</evidence>
<reference evidence="2" key="1">
    <citation type="submission" date="2018-03" db="EMBL/GenBank/DDBJ databases">
        <authorList>
            <person name="Guldener U."/>
        </authorList>
    </citation>
    <scope>NUCLEOTIDE SEQUENCE</scope>
</reference>
<comment type="caution">
    <text evidence="2">The sequence shown here is derived from an EMBL/GenBank/DDBJ whole genome shotgun (WGS) entry which is preliminary data.</text>
</comment>
<dbReference type="Proteomes" id="UP001187682">
    <property type="component" value="Unassembled WGS sequence"/>
</dbReference>
<gene>
    <name evidence="2" type="ORF">DNG_08302</name>
</gene>
<accession>A0AAE8N3H5</accession>
<evidence type="ECO:0008006" key="4">
    <source>
        <dbReference type="Google" id="ProtNLM"/>
    </source>
</evidence>
<sequence length="398" mass="44659">MAQPPRPWLVGADSLGNIYLSDFIRKCIWEIEAVGEVSLSRFFKSIDSDVDDAGDIFANSSCEEVAPPILRRGVVNTVLLFPGTFNPPTVHHAQMLTHVTRNAGQDLIIGSIVLFTSDVDEIIEIREGEEEGDPNTLSDQERVTLWRGNEIPVDWVWIFDLGVDLAYWKCSGWITTGDDRSGMTVNPSTGEPTSGMPSRSTWTRVEPIQEDVQRLARRKFVVGRRDLIGTAAFESLDEEQRLVESARKDWVCRRRASPRGSIRFVPHPPRFNNEACSSRRIRGLLMRTSPLCHYHLGLTLARFALDVPDLLEFNHSWVRTVAEHEEPDFALWEANMAQSDKPKTPEEDEAYRRQVERIAPTPLQLWGPNTYFNGEIGGGEPAPGSGLKPPRSAISEAG</sequence>
<dbReference type="EMBL" id="ONZQ02000013">
    <property type="protein sequence ID" value="SPO05615.1"/>
    <property type="molecule type" value="Genomic_DNA"/>
</dbReference>
<name>A0AAE8N3H5_9PEZI</name>
<dbReference type="AlphaFoldDB" id="A0AAE8N3H5"/>
<organism evidence="2 3">
    <name type="scientific">Cephalotrichum gorgonifer</name>
    <dbReference type="NCBI Taxonomy" id="2041049"/>
    <lineage>
        <taxon>Eukaryota</taxon>
        <taxon>Fungi</taxon>
        <taxon>Dikarya</taxon>
        <taxon>Ascomycota</taxon>
        <taxon>Pezizomycotina</taxon>
        <taxon>Sordariomycetes</taxon>
        <taxon>Hypocreomycetidae</taxon>
        <taxon>Microascales</taxon>
        <taxon>Microascaceae</taxon>
        <taxon>Cephalotrichum</taxon>
    </lineage>
</organism>
<feature type="region of interest" description="Disordered" evidence="1">
    <location>
        <begin position="181"/>
        <end position="201"/>
    </location>
</feature>
<keyword evidence="3" id="KW-1185">Reference proteome</keyword>
<dbReference type="SUPFAM" id="SSF52374">
    <property type="entry name" value="Nucleotidylyl transferase"/>
    <property type="match status" value="1"/>
</dbReference>
<evidence type="ECO:0000256" key="1">
    <source>
        <dbReference type="SAM" id="MobiDB-lite"/>
    </source>
</evidence>
<protein>
    <recommendedName>
        <fullName evidence="4">Cytidyltransferase-like domain-containing protein</fullName>
    </recommendedName>
</protein>
<feature type="region of interest" description="Disordered" evidence="1">
    <location>
        <begin position="369"/>
        <end position="398"/>
    </location>
</feature>